<dbReference type="SUPFAM" id="SSF51713">
    <property type="entry name" value="tRNA-guanine transglycosylase"/>
    <property type="match status" value="1"/>
</dbReference>
<keyword evidence="3 5" id="KW-0479">Metal-binding</keyword>
<keyword evidence="1 5" id="KW-0963">Cytoplasm</keyword>
<reference evidence="7 8" key="1">
    <citation type="submission" date="2020-08" db="EMBL/GenBank/DDBJ databases">
        <authorList>
            <person name="Hejnol A."/>
        </authorList>
    </citation>
    <scope>NUCLEOTIDE SEQUENCE [LARGE SCALE GENOMIC DNA]</scope>
</reference>
<protein>
    <recommendedName>
        <fullName evidence="5">Queuine tRNA-ribosyltransferase accessory subunit 2</fullName>
    </recommendedName>
    <alternativeName>
        <fullName evidence="5">Queuine tRNA-ribosyltransferase domain-containing protein 1</fullName>
    </alternativeName>
</protein>
<comment type="subunit">
    <text evidence="5">Heterodimer of a catalytic subunit and an accessory subunit.</text>
</comment>
<comment type="function">
    <text evidence="5">Non-catalytic subunit of the queuine tRNA-ribosyltransferase (TGT) that catalyzes the base-exchange of a guanine (G) residue with queuine (Q) at position 34 (anticodon wobble position) in tRNAs with GU(N) anticodons (tRNA-Asp, -Asn, -His and -Tyr), resulting in the hypermodified nucleoside queuosine (7-(((4,5-cis-dihydroxy-2-cyclopenten-1-yl)amino)methyl)-7-deazaguanosine).</text>
</comment>
<dbReference type="Pfam" id="PF01702">
    <property type="entry name" value="TGT"/>
    <property type="match status" value="1"/>
</dbReference>
<dbReference type="InterPro" id="IPR050852">
    <property type="entry name" value="Queuine_tRNA-ribosyltrfase"/>
</dbReference>
<dbReference type="PANTHER" id="PTHR46064:SF1">
    <property type="entry name" value="QUEUINE TRNA-RIBOSYLTRANSFERASE ACCESSORY SUBUNIT 2"/>
    <property type="match status" value="1"/>
</dbReference>
<feature type="binding site" evidence="5">
    <location>
        <position position="329"/>
    </location>
    <ligand>
        <name>Zn(2+)</name>
        <dbReference type="ChEBI" id="CHEBI:29105"/>
    </ligand>
</feature>
<feature type="binding site" evidence="5">
    <location>
        <position position="359"/>
    </location>
    <ligand>
        <name>Zn(2+)</name>
        <dbReference type="ChEBI" id="CHEBI:29105"/>
    </ligand>
</feature>
<dbReference type="NCBIfam" id="TIGR00449">
    <property type="entry name" value="tgt_general"/>
    <property type="match status" value="1"/>
</dbReference>
<sequence length="389" mass="44111">MQGWEILAFPLKQIFSKKRHSVFSILKQVGNPNKHNHFPESVFSAGSVPMLTIDTLEKANVSPGLAQFTLSSFLDHQDALKEFGKGVSLFSGLKNFKCFSTVQDHMFTVPEGYNDKHSVGVWCKSGKAKLDVEAFLQVQSVMKPTCYQALCDSDVNPNSTIKRIRKSTDRTLDFLDQIMEKKENYDSLKSVPIFGAIEGGWNKEERIRSAKETNARNVFGFTIEGFSAPGANFEQIDLSVVKDLMRTTIQELPECKPRVLNGSWNIKNLLEAIDCGIDIFDSSYASNLAENNRAIKADFVDYNLKVEIIDLAERKFANDLSILSDHCDCYCCKMKFTAAYISHLINTKEILAQILLVIHNLHNYLKLFETIRHHLRNGTFHSFKEAYLK</sequence>
<comment type="similarity">
    <text evidence="5">Belongs to the queuine tRNA-ribosyltransferase family. QTRT2 subfamily.</text>
</comment>
<comment type="cofactor">
    <cofactor evidence="5">
        <name>Zn(2+)</name>
        <dbReference type="ChEBI" id="CHEBI:29105"/>
    </cofactor>
    <text evidence="5">Binds 1 zinc ion per subunit.</text>
</comment>
<name>A0A7I8VU69_9ANNE</name>
<dbReference type="GO" id="GO:0005737">
    <property type="term" value="C:cytoplasm"/>
    <property type="evidence" value="ECO:0007669"/>
    <property type="project" value="UniProtKB-SubCell"/>
</dbReference>
<dbReference type="PANTHER" id="PTHR46064">
    <property type="entry name" value="QUEUINE TRNA-RIBOSYLTRANSFERASE ACCESSORY SUBUNIT 2"/>
    <property type="match status" value="1"/>
</dbReference>
<dbReference type="AlphaFoldDB" id="A0A7I8VU69"/>
<dbReference type="OrthoDB" id="27601at2759"/>
<keyword evidence="4 5" id="KW-0862">Zinc</keyword>
<feature type="binding site" evidence="5">
    <location>
        <position position="332"/>
    </location>
    <ligand>
        <name>Zn(2+)</name>
        <dbReference type="ChEBI" id="CHEBI:29105"/>
    </ligand>
</feature>
<dbReference type="InterPro" id="IPR028592">
    <property type="entry name" value="QTRTD1"/>
</dbReference>
<dbReference type="InterPro" id="IPR036511">
    <property type="entry name" value="TGT-like_sf"/>
</dbReference>
<dbReference type="InterPro" id="IPR002616">
    <property type="entry name" value="tRNA_ribo_trans-like"/>
</dbReference>
<dbReference type="GO" id="GO:0008479">
    <property type="term" value="F:tRNA-guanosine(34) queuine transglycosylase activity"/>
    <property type="evidence" value="ECO:0007669"/>
    <property type="project" value="UniProtKB-UniRule"/>
</dbReference>
<dbReference type="HAMAP" id="MF_03043">
    <property type="entry name" value="QTRT2"/>
    <property type="match status" value="1"/>
</dbReference>
<dbReference type="Proteomes" id="UP000549394">
    <property type="component" value="Unassembled WGS sequence"/>
</dbReference>
<proteinExistence type="inferred from homology"/>
<dbReference type="GO" id="GO:0006400">
    <property type="term" value="P:tRNA modification"/>
    <property type="evidence" value="ECO:0007669"/>
    <property type="project" value="InterPro"/>
</dbReference>
<evidence type="ECO:0000256" key="5">
    <source>
        <dbReference type="HAMAP-Rule" id="MF_03043"/>
    </source>
</evidence>
<dbReference type="Gene3D" id="3.20.20.105">
    <property type="entry name" value="Queuine tRNA-ribosyltransferase-like"/>
    <property type="match status" value="1"/>
</dbReference>
<feature type="binding site" evidence="5">
    <location>
        <position position="327"/>
    </location>
    <ligand>
        <name>Zn(2+)</name>
        <dbReference type="ChEBI" id="CHEBI:29105"/>
    </ligand>
</feature>
<keyword evidence="2 5" id="KW-0819">tRNA processing</keyword>
<evidence type="ECO:0000256" key="4">
    <source>
        <dbReference type="ARBA" id="ARBA00022833"/>
    </source>
</evidence>
<evidence type="ECO:0000256" key="2">
    <source>
        <dbReference type="ARBA" id="ARBA00022694"/>
    </source>
</evidence>
<accession>A0A7I8VU69</accession>
<dbReference type="GO" id="GO:0046872">
    <property type="term" value="F:metal ion binding"/>
    <property type="evidence" value="ECO:0007669"/>
    <property type="project" value="UniProtKB-KW"/>
</dbReference>
<comment type="caution">
    <text evidence="7">The sequence shown here is derived from an EMBL/GenBank/DDBJ whole genome shotgun (WGS) entry which is preliminary data.</text>
</comment>
<dbReference type="EMBL" id="CAJFCJ010000009">
    <property type="protein sequence ID" value="CAD5118962.1"/>
    <property type="molecule type" value="Genomic_DNA"/>
</dbReference>
<evidence type="ECO:0000313" key="7">
    <source>
        <dbReference type="EMBL" id="CAD5118962.1"/>
    </source>
</evidence>
<gene>
    <name evidence="7" type="ORF">DGYR_LOCUS7262</name>
</gene>
<evidence type="ECO:0000313" key="8">
    <source>
        <dbReference type="Proteomes" id="UP000549394"/>
    </source>
</evidence>
<evidence type="ECO:0000259" key="6">
    <source>
        <dbReference type="Pfam" id="PF01702"/>
    </source>
</evidence>
<comment type="subcellular location">
    <subcellularLocation>
        <location evidence="5">Cytoplasm</location>
    </subcellularLocation>
</comment>
<evidence type="ECO:0000256" key="1">
    <source>
        <dbReference type="ARBA" id="ARBA00022490"/>
    </source>
</evidence>
<feature type="domain" description="tRNA-guanine(15) transglycosylase-like" evidence="6">
    <location>
        <begin position="42"/>
        <end position="388"/>
    </location>
</feature>
<evidence type="ECO:0000256" key="3">
    <source>
        <dbReference type="ARBA" id="ARBA00022723"/>
    </source>
</evidence>
<organism evidence="7 8">
    <name type="scientific">Dimorphilus gyrociliatus</name>
    <dbReference type="NCBI Taxonomy" id="2664684"/>
    <lineage>
        <taxon>Eukaryota</taxon>
        <taxon>Metazoa</taxon>
        <taxon>Spiralia</taxon>
        <taxon>Lophotrochozoa</taxon>
        <taxon>Annelida</taxon>
        <taxon>Polychaeta</taxon>
        <taxon>Polychaeta incertae sedis</taxon>
        <taxon>Dinophilidae</taxon>
        <taxon>Dimorphilus</taxon>
    </lineage>
</organism>
<keyword evidence="8" id="KW-1185">Reference proteome</keyword>